<sequence length="321" mass="36829">MQERTFRMIDPQGIAVHVYEWLPHDIQMKHGLRGIVQLSHGMSETAARYARLAAALTEQGYAVYANDHRGHGQTAASVHDIGDPGEDGFYWMGQNLSQLSKLIRQQHPGLPLFLLGHSMGSFVVQQLMYSQPDDYDGFILSGSNGPRGLLSAGARIAELEHKLRGPLYRSPLLHALVFGPYNRGLPRPRSTRFDWLSRDPDEVAQYVNNPYCAKPVSVRFYVHFFRLLMEIHRPEYMHRIPKQKPIYLFSGDRDPVGLYGKGVQRLYQQYRKLNISDVELKLYQGARHETLNDINRDEVTADLLQWLERHRTLSSTSAYAR</sequence>
<dbReference type="Proteomes" id="UP001597233">
    <property type="component" value="Unassembled WGS sequence"/>
</dbReference>
<accession>A0ABW4RJ75</accession>
<dbReference type="RefSeq" id="WP_347327159.1">
    <property type="nucleotide sequence ID" value="NZ_JBCGUH010000021.1"/>
</dbReference>
<gene>
    <name evidence="2" type="ORF">ACFSC9_11245</name>
</gene>
<proteinExistence type="predicted"/>
<dbReference type="Pfam" id="PF12146">
    <property type="entry name" value="Hydrolase_4"/>
    <property type="match status" value="1"/>
</dbReference>
<dbReference type="Gene3D" id="3.40.50.1820">
    <property type="entry name" value="alpha/beta hydrolase"/>
    <property type="match status" value="1"/>
</dbReference>
<organism evidence="2 3">
    <name type="scientific">Paenibacillus wenxiniae</name>
    <dbReference type="NCBI Taxonomy" id="1636843"/>
    <lineage>
        <taxon>Bacteria</taxon>
        <taxon>Bacillati</taxon>
        <taxon>Bacillota</taxon>
        <taxon>Bacilli</taxon>
        <taxon>Bacillales</taxon>
        <taxon>Paenibacillaceae</taxon>
        <taxon>Paenibacillus</taxon>
    </lineage>
</organism>
<dbReference type="EMBL" id="JBHUEH010000014">
    <property type="protein sequence ID" value="MFD1886100.1"/>
    <property type="molecule type" value="Genomic_DNA"/>
</dbReference>
<keyword evidence="2" id="KW-0378">Hydrolase</keyword>
<evidence type="ECO:0000259" key="1">
    <source>
        <dbReference type="Pfam" id="PF12146"/>
    </source>
</evidence>
<dbReference type="InterPro" id="IPR051044">
    <property type="entry name" value="MAG_DAG_Lipase"/>
</dbReference>
<dbReference type="SUPFAM" id="SSF53474">
    <property type="entry name" value="alpha/beta-Hydrolases"/>
    <property type="match status" value="1"/>
</dbReference>
<feature type="domain" description="Serine aminopeptidase S33" evidence="1">
    <location>
        <begin position="33"/>
        <end position="294"/>
    </location>
</feature>
<dbReference type="InterPro" id="IPR022742">
    <property type="entry name" value="Hydrolase_4"/>
</dbReference>
<evidence type="ECO:0000313" key="3">
    <source>
        <dbReference type="Proteomes" id="UP001597233"/>
    </source>
</evidence>
<protein>
    <submittedName>
        <fullName evidence="2">Alpha/beta fold hydrolase</fullName>
    </submittedName>
</protein>
<dbReference type="PANTHER" id="PTHR11614">
    <property type="entry name" value="PHOSPHOLIPASE-RELATED"/>
    <property type="match status" value="1"/>
</dbReference>
<evidence type="ECO:0000313" key="2">
    <source>
        <dbReference type="EMBL" id="MFD1886100.1"/>
    </source>
</evidence>
<comment type="caution">
    <text evidence="2">The sequence shown here is derived from an EMBL/GenBank/DDBJ whole genome shotgun (WGS) entry which is preliminary data.</text>
</comment>
<dbReference type="InterPro" id="IPR029058">
    <property type="entry name" value="AB_hydrolase_fold"/>
</dbReference>
<name>A0ABW4RJ75_9BACL</name>
<keyword evidence="3" id="KW-1185">Reference proteome</keyword>
<reference evidence="3" key="1">
    <citation type="journal article" date="2019" name="Int. J. Syst. Evol. Microbiol.">
        <title>The Global Catalogue of Microorganisms (GCM) 10K type strain sequencing project: providing services to taxonomists for standard genome sequencing and annotation.</title>
        <authorList>
            <consortium name="The Broad Institute Genomics Platform"/>
            <consortium name="The Broad Institute Genome Sequencing Center for Infectious Disease"/>
            <person name="Wu L."/>
            <person name="Ma J."/>
        </authorList>
    </citation>
    <scope>NUCLEOTIDE SEQUENCE [LARGE SCALE GENOMIC DNA]</scope>
    <source>
        <strain evidence="3">CCUG 54950</strain>
    </source>
</reference>
<dbReference type="GO" id="GO:0016787">
    <property type="term" value="F:hydrolase activity"/>
    <property type="evidence" value="ECO:0007669"/>
    <property type="project" value="UniProtKB-KW"/>
</dbReference>